<protein>
    <submittedName>
        <fullName evidence="1">Uncharacterized protein</fullName>
    </submittedName>
</protein>
<organism evidence="1 2">
    <name type="scientific">Robertkochia marina</name>
    <dbReference type="NCBI Taxonomy" id="1227945"/>
    <lineage>
        <taxon>Bacteria</taxon>
        <taxon>Pseudomonadati</taxon>
        <taxon>Bacteroidota</taxon>
        <taxon>Flavobacteriia</taxon>
        <taxon>Flavobacteriales</taxon>
        <taxon>Flavobacteriaceae</taxon>
        <taxon>Robertkochia</taxon>
    </lineage>
</organism>
<proteinExistence type="predicted"/>
<dbReference type="RefSeq" id="WP_136336974.1">
    <property type="nucleotide sequence ID" value="NZ_QXMP01000002.1"/>
</dbReference>
<dbReference type="EMBL" id="SSMC01000004">
    <property type="protein sequence ID" value="THD65690.1"/>
    <property type="molecule type" value="Genomic_DNA"/>
</dbReference>
<evidence type="ECO:0000313" key="2">
    <source>
        <dbReference type="Proteomes" id="UP000305939"/>
    </source>
</evidence>
<reference evidence="1 2" key="1">
    <citation type="submission" date="2019-04" db="EMBL/GenBank/DDBJ databases">
        <title>Draft genome sequence of Robertkochia marina CC-AMO-30D.</title>
        <authorList>
            <person name="Hameed A."/>
            <person name="Lin S.-Y."/>
            <person name="Shahina M."/>
            <person name="Lai W.-A."/>
            <person name="Young C.-C."/>
        </authorList>
    </citation>
    <scope>NUCLEOTIDE SEQUENCE [LARGE SCALE GENOMIC DNA]</scope>
    <source>
        <strain evidence="1 2">CC-AMO-30D</strain>
    </source>
</reference>
<dbReference type="Proteomes" id="UP000305939">
    <property type="component" value="Unassembled WGS sequence"/>
</dbReference>
<dbReference type="OrthoDB" id="282364at2"/>
<keyword evidence="2" id="KW-1185">Reference proteome</keyword>
<dbReference type="AlphaFoldDB" id="A0A4V3UXU6"/>
<accession>A0A4V3UXU6</accession>
<sequence>MSTCYYHLKHYTRTLCVLAILLIIEGCGTVGPKKLPGDQFDFNSAINEASSEQLLLNMVRLRYSEQPTFLKVSSIVNQYTRSGTTNILGGTNDAILGTNIAGGGAVSWSNTPTISYLPISGQEFSRNLLTPLPPGALLGMIQSGWPIELVMKTTIWSVNGIFDEVARPSGRRFADPELYELFELWQYLIDQGMIGLKRGTENTDTIELFFQENNTDLYNEKIIRFKDLLNLDDDSTSYIIKYGLIPENQSEIAMITGSVWEIMLNLSWYFDVPPSHITNGRTMEGLAAKDSTVVPPINVLFSEEEPEAHIKIYTQEHWFYIDNNDRNSKRYFSFLQLILNLSENQTQGQGPALTIPTN</sequence>
<name>A0A4V3UXU6_9FLAO</name>
<gene>
    <name evidence="1" type="ORF">E7Z59_13945</name>
</gene>
<evidence type="ECO:0000313" key="1">
    <source>
        <dbReference type="EMBL" id="THD65690.1"/>
    </source>
</evidence>
<comment type="caution">
    <text evidence="1">The sequence shown here is derived from an EMBL/GenBank/DDBJ whole genome shotgun (WGS) entry which is preliminary data.</text>
</comment>